<dbReference type="Proteomes" id="UP000008549">
    <property type="component" value="Unassembled WGS sequence"/>
</dbReference>
<dbReference type="EMBL" id="HE600920">
    <property type="protein sequence ID" value="CAR98724.1"/>
    <property type="molecule type" value="Genomic_DNA"/>
</dbReference>
<gene>
    <name evidence="1 3" type="ORF">CBG25519</name>
    <name evidence="1" type="ORF">CBG_25519</name>
</gene>
<dbReference type="AlphaFoldDB" id="B6IFP4"/>
<organism evidence="1 2">
    <name type="scientific">Caenorhabditis briggsae</name>
    <dbReference type="NCBI Taxonomy" id="6238"/>
    <lineage>
        <taxon>Eukaryota</taxon>
        <taxon>Metazoa</taxon>
        <taxon>Ecdysozoa</taxon>
        <taxon>Nematoda</taxon>
        <taxon>Chromadorea</taxon>
        <taxon>Rhabditida</taxon>
        <taxon>Rhabditina</taxon>
        <taxon>Rhabditomorpha</taxon>
        <taxon>Rhabditoidea</taxon>
        <taxon>Rhabditidae</taxon>
        <taxon>Peloderinae</taxon>
        <taxon>Caenorhabditis</taxon>
    </lineage>
</organism>
<dbReference type="HOGENOM" id="CLU_1877270_0_0_1"/>
<proteinExistence type="predicted"/>
<evidence type="ECO:0000313" key="2">
    <source>
        <dbReference type="Proteomes" id="UP000008549"/>
    </source>
</evidence>
<dbReference type="RefSeq" id="XP_045098294.1">
    <property type="nucleotide sequence ID" value="XM_045242042.1"/>
</dbReference>
<name>B6IFP4_CAEBR</name>
<dbReference type="WormBase" id="CBG25519">
    <property type="protein sequence ID" value="CBP43702"/>
    <property type="gene ID" value="WBGene00086933"/>
</dbReference>
<dbReference type="KEGG" id="cbr:CBG_25519"/>
<reference evidence="1 2" key="1">
    <citation type="journal article" date="2003" name="PLoS Biol.">
        <title>The genome sequence of Caenorhabditis briggsae: a platform for comparative genomics.</title>
        <authorList>
            <person name="Stein L.D."/>
            <person name="Bao Z."/>
            <person name="Blasiar D."/>
            <person name="Blumenthal T."/>
            <person name="Brent M.R."/>
            <person name="Chen N."/>
            <person name="Chinwalla A."/>
            <person name="Clarke L."/>
            <person name="Clee C."/>
            <person name="Coghlan A."/>
            <person name="Coulson A."/>
            <person name="D'Eustachio P."/>
            <person name="Fitch D.H."/>
            <person name="Fulton L.A."/>
            <person name="Fulton R.E."/>
            <person name="Griffiths-Jones S."/>
            <person name="Harris T.W."/>
            <person name="Hillier L.W."/>
            <person name="Kamath R."/>
            <person name="Kuwabara P.E."/>
            <person name="Mardis E.R."/>
            <person name="Marra M.A."/>
            <person name="Miner T.L."/>
            <person name="Minx P."/>
            <person name="Mullikin J.C."/>
            <person name="Plumb R.W."/>
            <person name="Rogers J."/>
            <person name="Schein J.E."/>
            <person name="Sohrmann M."/>
            <person name="Spieth J."/>
            <person name="Stajich J.E."/>
            <person name="Wei C."/>
            <person name="Willey D."/>
            <person name="Wilson R.K."/>
            <person name="Durbin R."/>
            <person name="Waterston R.H."/>
        </authorList>
    </citation>
    <scope>NUCLEOTIDE SEQUENCE [LARGE SCALE GENOMIC DNA]</scope>
    <source>
        <strain evidence="1 2">AF16</strain>
    </source>
</reference>
<dbReference type="CTD" id="68917005"/>
<dbReference type="InParanoid" id="B6IFP4"/>
<accession>B6IFP4</accession>
<sequence length="136" mass="16278">MDPGGIQIFCGIKSWNFAPEWYERNGFSLGHWLNRPNPRQSVFQNLIINFERLKQLTPPSFLIINCYIDLMKNVTIRQVIDSPDLQNWDQIYFYGIENTGEVLKWINEISMRQELRVDFDCDWIMVEKRFCKVPEL</sequence>
<protein>
    <submittedName>
        <fullName evidence="1">Protein CBG25519</fullName>
    </submittedName>
</protein>
<dbReference type="GeneID" id="68917005"/>
<keyword evidence="2" id="KW-1185">Reference proteome</keyword>
<reference evidence="1 2" key="2">
    <citation type="journal article" date="2011" name="PLoS Genet.">
        <title>Caenorhabditis briggsae recombinant inbred line genotypes reveal inter-strain incompatibility and the evolution of recombination.</title>
        <authorList>
            <person name="Ross J.A."/>
            <person name="Koboldt D.C."/>
            <person name="Staisch J.E."/>
            <person name="Chamberlin H.M."/>
            <person name="Gupta B.P."/>
            <person name="Miller R.D."/>
            <person name="Baird S.E."/>
            <person name="Haag E.S."/>
        </authorList>
    </citation>
    <scope>NUCLEOTIDE SEQUENCE [LARGE SCALE GENOMIC DNA]</scope>
    <source>
        <strain evidence="1 2">AF16</strain>
    </source>
</reference>
<evidence type="ECO:0000313" key="3">
    <source>
        <dbReference type="WormBase" id="CBG25519"/>
    </source>
</evidence>
<evidence type="ECO:0000313" key="1">
    <source>
        <dbReference type="EMBL" id="CAR98724.1"/>
    </source>
</evidence>